<dbReference type="SUPFAM" id="SSF47459">
    <property type="entry name" value="HLH, helix-loop-helix DNA-binding domain"/>
    <property type="match status" value="1"/>
</dbReference>
<dbReference type="GO" id="GO:0003700">
    <property type="term" value="F:DNA-binding transcription factor activity"/>
    <property type="evidence" value="ECO:0007669"/>
    <property type="project" value="TreeGrafter"/>
</dbReference>
<dbReference type="STRING" id="59895.A0A124SGE4"/>
<keyword evidence="8" id="KW-1185">Reference proteome</keyword>
<keyword evidence="4" id="KW-0539">Nucleus</keyword>
<dbReference type="CDD" id="cd18919">
    <property type="entry name" value="bHLH_AtBPE_like"/>
    <property type="match status" value="1"/>
</dbReference>
<evidence type="ECO:0000256" key="4">
    <source>
        <dbReference type="ARBA" id="ARBA00023242"/>
    </source>
</evidence>
<gene>
    <name evidence="7" type="ORF">Ccrd_015521</name>
</gene>
<reference evidence="7 8" key="1">
    <citation type="journal article" date="2016" name="Sci. Rep.">
        <title>The genome sequence of the outbreeding globe artichoke constructed de novo incorporating a phase-aware low-pass sequencing strategy of F1 progeny.</title>
        <authorList>
            <person name="Scaglione D."/>
            <person name="Reyes-Chin-Wo S."/>
            <person name="Acquadro A."/>
            <person name="Froenicke L."/>
            <person name="Portis E."/>
            <person name="Beitel C."/>
            <person name="Tirone M."/>
            <person name="Mauro R."/>
            <person name="Lo Monaco A."/>
            <person name="Mauromicale G."/>
            <person name="Faccioli P."/>
            <person name="Cattivelli L."/>
            <person name="Rieseberg L."/>
            <person name="Michelmore R."/>
            <person name="Lanteri S."/>
        </authorList>
    </citation>
    <scope>NUCLEOTIDE SEQUENCE [LARGE SCALE GENOMIC DNA]</scope>
    <source>
        <strain evidence="7">2C</strain>
    </source>
</reference>
<dbReference type="PANTHER" id="PTHR12565:SF431">
    <property type="entry name" value="TRANSCRIPTION FACTOR BHLH137"/>
    <property type="match status" value="1"/>
</dbReference>
<organism evidence="7 8">
    <name type="scientific">Cynara cardunculus var. scolymus</name>
    <name type="common">Globe artichoke</name>
    <name type="synonym">Cynara scolymus</name>
    <dbReference type="NCBI Taxonomy" id="59895"/>
    <lineage>
        <taxon>Eukaryota</taxon>
        <taxon>Viridiplantae</taxon>
        <taxon>Streptophyta</taxon>
        <taxon>Embryophyta</taxon>
        <taxon>Tracheophyta</taxon>
        <taxon>Spermatophyta</taxon>
        <taxon>Magnoliopsida</taxon>
        <taxon>eudicotyledons</taxon>
        <taxon>Gunneridae</taxon>
        <taxon>Pentapetalae</taxon>
        <taxon>asterids</taxon>
        <taxon>campanulids</taxon>
        <taxon>Asterales</taxon>
        <taxon>Asteraceae</taxon>
        <taxon>Carduoideae</taxon>
        <taxon>Cardueae</taxon>
        <taxon>Carduinae</taxon>
        <taxon>Cynara</taxon>
    </lineage>
</organism>
<evidence type="ECO:0000256" key="1">
    <source>
        <dbReference type="ARBA" id="ARBA00004123"/>
    </source>
</evidence>
<evidence type="ECO:0000256" key="5">
    <source>
        <dbReference type="SAM" id="MobiDB-lite"/>
    </source>
</evidence>
<dbReference type="EMBL" id="LEKV01001848">
    <property type="protein sequence ID" value="KVI06137.1"/>
    <property type="molecule type" value="Genomic_DNA"/>
</dbReference>
<keyword evidence="2" id="KW-0805">Transcription regulation</keyword>
<dbReference type="PANTHER" id="PTHR12565">
    <property type="entry name" value="STEROL REGULATORY ELEMENT-BINDING PROTEIN"/>
    <property type="match status" value="1"/>
</dbReference>
<dbReference type="InterPro" id="IPR036638">
    <property type="entry name" value="HLH_DNA-bd_sf"/>
</dbReference>
<evidence type="ECO:0000256" key="2">
    <source>
        <dbReference type="ARBA" id="ARBA00023015"/>
    </source>
</evidence>
<dbReference type="InterPro" id="IPR011598">
    <property type="entry name" value="bHLH_dom"/>
</dbReference>
<dbReference type="PROSITE" id="PS50888">
    <property type="entry name" value="BHLH"/>
    <property type="match status" value="1"/>
</dbReference>
<feature type="domain" description="BHLH" evidence="6">
    <location>
        <begin position="201"/>
        <end position="251"/>
    </location>
</feature>
<comment type="caution">
    <text evidence="7">The sequence shown here is derived from an EMBL/GenBank/DDBJ whole genome shotgun (WGS) entry which is preliminary data.</text>
</comment>
<dbReference type="Gramene" id="KVI06137">
    <property type="protein sequence ID" value="KVI06137"/>
    <property type="gene ID" value="Ccrd_015521"/>
</dbReference>
<evidence type="ECO:0000313" key="7">
    <source>
        <dbReference type="EMBL" id="KVI06137.1"/>
    </source>
</evidence>
<name>A0A124SGE4_CYNCS</name>
<dbReference type="SMART" id="SM00353">
    <property type="entry name" value="HLH"/>
    <property type="match status" value="1"/>
</dbReference>
<feature type="non-terminal residue" evidence="7">
    <location>
        <position position="429"/>
    </location>
</feature>
<dbReference type="AlphaFoldDB" id="A0A124SGE4"/>
<dbReference type="FunFam" id="4.10.280.10:FF:000002">
    <property type="entry name" value="Basic helix-loop-helix transcription factor"/>
    <property type="match status" value="1"/>
</dbReference>
<keyword evidence="3" id="KW-0804">Transcription</keyword>
<protein>
    <submittedName>
        <fullName evidence="7">Myc-type, basic helix-loop-helix (BHLH) domain-containing protein</fullName>
    </submittedName>
</protein>
<evidence type="ECO:0000313" key="8">
    <source>
        <dbReference type="Proteomes" id="UP000243975"/>
    </source>
</evidence>
<feature type="compositionally biased region" description="Basic and acidic residues" evidence="5">
    <location>
        <begin position="165"/>
        <end position="174"/>
    </location>
</feature>
<accession>A0A124SGE4</accession>
<comment type="subcellular location">
    <subcellularLocation>
        <location evidence="1">Nucleus</location>
    </subcellularLocation>
</comment>
<feature type="region of interest" description="Disordered" evidence="5">
    <location>
        <begin position="138"/>
        <end position="185"/>
    </location>
</feature>
<proteinExistence type="predicted"/>
<dbReference type="InterPro" id="IPR024097">
    <property type="entry name" value="bHLH_ZIP_TF"/>
</dbReference>
<sequence>LDPHLLFQLSSILVIIKSSIFRFQFTTPKTPIQVPKMAAFTYQQHHSFLLDQAVFFPSSTTSTTAAATTTTCFPQFHQPNDHAFQGHHHELITTKVTVHSNNNIDQASVANKLQSPDSSMSMVLDDQKVESGNELLAKKRKDKHMSSLNHAQSKDTSNRMKKQKKMNDYQEEKKKKTIKKGSSSEEEGAIGYIHVRARRGQATDSHSLAERVRREKISERMKLLQAIVPGCDKVTGKALMLDEIINYVQSLQNQVEFLSMKLASVNPMLYDFGVDLDAFMLKPDENMSSMVLPIMPSVQQCSPHGGAATFAPANDNYHHQLIDGSSSSANSLLFQQLQMPNILSQDNGQQLWDVDDQRLKLDNRYEVVTHARRFFPSSSAKQINQISCEYEKNVTFDDRYQESLHEGDGLIYLLSTLTSYEGFIKNRRT</sequence>
<dbReference type="Gene3D" id="4.10.280.10">
    <property type="entry name" value="Helix-loop-helix DNA-binding domain"/>
    <property type="match status" value="1"/>
</dbReference>
<evidence type="ECO:0000259" key="6">
    <source>
        <dbReference type="PROSITE" id="PS50888"/>
    </source>
</evidence>
<dbReference type="Proteomes" id="UP000243975">
    <property type="component" value="Unassembled WGS sequence"/>
</dbReference>
<dbReference type="OMA" id="KASSFMM"/>
<dbReference type="Pfam" id="PF00010">
    <property type="entry name" value="HLH"/>
    <property type="match status" value="1"/>
</dbReference>
<evidence type="ECO:0000256" key="3">
    <source>
        <dbReference type="ARBA" id="ARBA00023163"/>
    </source>
</evidence>
<dbReference type="GO" id="GO:0005634">
    <property type="term" value="C:nucleus"/>
    <property type="evidence" value="ECO:0007669"/>
    <property type="project" value="UniProtKB-SubCell"/>
</dbReference>
<dbReference type="GO" id="GO:0046983">
    <property type="term" value="F:protein dimerization activity"/>
    <property type="evidence" value="ECO:0007669"/>
    <property type="project" value="InterPro"/>
</dbReference>